<dbReference type="EMBL" id="JAZHXI010000009">
    <property type="protein sequence ID" value="KAL2068384.1"/>
    <property type="molecule type" value="Genomic_DNA"/>
</dbReference>
<keyword evidence="2" id="KW-0812">Transmembrane</keyword>
<keyword evidence="2" id="KW-0472">Membrane</keyword>
<proteinExistence type="predicted"/>
<dbReference type="Proteomes" id="UP001595075">
    <property type="component" value="Unassembled WGS sequence"/>
</dbReference>
<evidence type="ECO:0000256" key="2">
    <source>
        <dbReference type="SAM" id="Phobius"/>
    </source>
</evidence>
<feature type="compositionally biased region" description="Polar residues" evidence="1">
    <location>
        <begin position="1032"/>
        <end position="1047"/>
    </location>
</feature>
<organism evidence="3 4">
    <name type="scientific">Oculimacula yallundae</name>
    <dbReference type="NCBI Taxonomy" id="86028"/>
    <lineage>
        <taxon>Eukaryota</taxon>
        <taxon>Fungi</taxon>
        <taxon>Dikarya</taxon>
        <taxon>Ascomycota</taxon>
        <taxon>Pezizomycotina</taxon>
        <taxon>Leotiomycetes</taxon>
        <taxon>Helotiales</taxon>
        <taxon>Ploettnerulaceae</taxon>
        <taxon>Oculimacula</taxon>
    </lineage>
</organism>
<protein>
    <recommendedName>
        <fullName evidence="5">Fungal N-terminal domain-containing protein</fullName>
    </recommendedName>
</protein>
<name>A0ABR4CEK1_9HELO</name>
<feature type="region of interest" description="Disordered" evidence="1">
    <location>
        <begin position="1028"/>
        <end position="1052"/>
    </location>
</feature>
<keyword evidence="4" id="KW-1185">Reference proteome</keyword>
<evidence type="ECO:0000313" key="3">
    <source>
        <dbReference type="EMBL" id="KAL2068384.1"/>
    </source>
</evidence>
<keyword evidence="2" id="KW-1133">Transmembrane helix</keyword>
<sequence>MAEALGHVATSIALSSVVLQCQESVYKLQQDLQRIKDAPEELSQLSTTLRVTSVVLSKLAENWHRSGISYSLKELTLFIKETQAWLESMDNSIEEYKDSRKRVRSQTAEETVKQAAFSSECLLKIRIAGKNAESRLKRSNFNSATVWQEENERTQPELEGILEKCKILRIQADKVSEATSQFREARLEVERLLWALINLTMLLQSASSVPTTDYMPALNITEEALDWAIASLAVLISSIDVGRTPTLWLTPKVHYRAGQVLKRMEVARAAIVAAQLAVAVRSECRENFAIVAISKNLNTLPLRDSAALRSAFRDQVGAAKAVVNLKRRSKMIKKSYNICWTWRLTVCRRALYSPRGNDSLTWENTESQKAQHYRILPAKWLQKWRLFSFVVDVMFRKGSPREGVEVRTGPTTPASSPSMAACKELDTESLMRCFHNGTGTPFDVDDRGRGMMDLALSTIIQESAHGRLFHESAQSHSKFMRSLAITGASYGFDSRLVIEFASQTGIGLPVELKTTENHWTGLLPGWFLLETMALGLEIIWEQQDEVVWENDIEVDWWYYVCYEIGDDEVELEEKSAKQILFGIWNGDSLRNSQHAPVEPDDNEEAYKWQMEINHVHAAPHMKHEADPRDQYHYSMDDFWSEHEQLPGAFPSALHLGSQAPVQEIISSYEAPSVGSAAEATELSCDEITVDDSMFDQNEGKSIPSSTNGTSIAAQMKSATSELIDLLEKHLRPLQDIIPETLSMDITLFEIKVEEIMRAYGKLLDNEASSPREVAIVQLVLRQSQFVSAAIVRRIYPHMYVESLNLHALEDQSTMSVDEKLARLFKSFEGNEPAPQPEVIRNMQPDEEEDPDLSFVTTVRDQQVFLVHSKAFKTLEKDFRALFGQDTHHDDASTSFARVGVERLIRTFRICLAAINYLVKLSLRPSIPKGHRRLEWKCECGDDLYADFDNSDRASIERLVEQLSSLRDPNTTRIRPTFEKQDSVLNSSVLPTLSPGPPETGGTATLTPFDISVIPLNDVDRGTPITDIPADSDSFSPTTTHPHQSVSIDGNRIPVENQGKPQLLPVSASISQAGGSNINQVLAEQAIPLNQIKFLRLPARSSQENMRNKIPLYVEICVKHKQYTSRHKEITVDMAENDAQFFQKINKAYCEIRRPRWTRLLRPIRIEHVKFSVQNMGAVVGIYDYAGPQIPPEAEVKNGNYHYNPCPWAGEPVPSNIILHELTSSKSQLHTSRTWSEKLPKKCAVSIYSISNPDRAAIGYGIHIIEGYNDMFVSIALLLSVTIAVSAAGLWWAKIRPGDIQGATGLGTLILTVVAALILSYQGFLSL</sequence>
<accession>A0ABR4CEK1</accession>
<evidence type="ECO:0008006" key="5">
    <source>
        <dbReference type="Google" id="ProtNLM"/>
    </source>
</evidence>
<feature type="transmembrane region" description="Helical" evidence="2">
    <location>
        <begin position="1304"/>
        <end position="1323"/>
    </location>
</feature>
<gene>
    <name evidence="3" type="ORF">VTL71DRAFT_16482</name>
</gene>
<evidence type="ECO:0000256" key="1">
    <source>
        <dbReference type="SAM" id="MobiDB-lite"/>
    </source>
</evidence>
<comment type="caution">
    <text evidence="3">The sequence shown here is derived from an EMBL/GenBank/DDBJ whole genome shotgun (WGS) entry which is preliminary data.</text>
</comment>
<reference evidence="3 4" key="1">
    <citation type="journal article" date="2024" name="Commun. Biol.">
        <title>Comparative genomic analysis of thermophilic fungi reveals convergent evolutionary adaptations and gene losses.</title>
        <authorList>
            <person name="Steindorff A.S."/>
            <person name="Aguilar-Pontes M.V."/>
            <person name="Robinson A.J."/>
            <person name="Andreopoulos B."/>
            <person name="LaButti K."/>
            <person name="Kuo A."/>
            <person name="Mondo S."/>
            <person name="Riley R."/>
            <person name="Otillar R."/>
            <person name="Haridas S."/>
            <person name="Lipzen A."/>
            <person name="Grimwood J."/>
            <person name="Schmutz J."/>
            <person name="Clum A."/>
            <person name="Reid I.D."/>
            <person name="Moisan M.C."/>
            <person name="Butler G."/>
            <person name="Nguyen T.T.M."/>
            <person name="Dewar K."/>
            <person name="Conant G."/>
            <person name="Drula E."/>
            <person name="Henrissat B."/>
            <person name="Hansel C."/>
            <person name="Singer S."/>
            <person name="Hutchinson M.I."/>
            <person name="de Vries R.P."/>
            <person name="Natvig D.O."/>
            <person name="Powell A.J."/>
            <person name="Tsang A."/>
            <person name="Grigoriev I.V."/>
        </authorList>
    </citation>
    <scope>NUCLEOTIDE SEQUENCE [LARGE SCALE GENOMIC DNA]</scope>
    <source>
        <strain evidence="3 4">CBS 494.80</strain>
    </source>
</reference>
<evidence type="ECO:0000313" key="4">
    <source>
        <dbReference type="Proteomes" id="UP001595075"/>
    </source>
</evidence>
<feature type="transmembrane region" description="Helical" evidence="2">
    <location>
        <begin position="1270"/>
        <end position="1292"/>
    </location>
</feature>